<dbReference type="PROSITE" id="PS51125">
    <property type="entry name" value="NHL"/>
    <property type="match status" value="2"/>
</dbReference>
<dbReference type="InterPro" id="IPR013083">
    <property type="entry name" value="Znf_RING/FYVE/PHD"/>
</dbReference>
<feature type="domain" description="B box-type" evidence="8">
    <location>
        <begin position="101"/>
        <end position="149"/>
    </location>
</feature>
<dbReference type="GO" id="GO:0008270">
    <property type="term" value="F:zinc ion binding"/>
    <property type="evidence" value="ECO:0007669"/>
    <property type="project" value="UniProtKB-KW"/>
</dbReference>
<dbReference type="Gene3D" id="2.120.10.30">
    <property type="entry name" value="TolB, C-terminal domain"/>
    <property type="match status" value="1"/>
</dbReference>
<keyword evidence="4" id="KW-0862">Zinc</keyword>
<dbReference type="InterPro" id="IPR017907">
    <property type="entry name" value="Znf_RING_CS"/>
</dbReference>
<dbReference type="InterPro" id="IPR001841">
    <property type="entry name" value="Znf_RING"/>
</dbReference>
<protein>
    <submittedName>
        <fullName evidence="9">B-box type zinc finger protein ncl-1</fullName>
    </submittedName>
</protein>
<dbReference type="PANTHER" id="PTHR25462">
    <property type="entry name" value="BONUS, ISOFORM C-RELATED"/>
    <property type="match status" value="1"/>
</dbReference>
<evidence type="ECO:0000256" key="1">
    <source>
        <dbReference type="ARBA" id="ARBA00022723"/>
    </source>
</evidence>
<feature type="repeat" description="NHL" evidence="6">
    <location>
        <begin position="593"/>
        <end position="638"/>
    </location>
</feature>
<feature type="domain" description="RING-type" evidence="7">
    <location>
        <begin position="25"/>
        <end position="70"/>
    </location>
</feature>
<dbReference type="PANTHER" id="PTHR25462:SF296">
    <property type="entry name" value="MEIOTIC P26, ISOFORM F"/>
    <property type="match status" value="1"/>
</dbReference>
<dbReference type="Pfam" id="PF00097">
    <property type="entry name" value="zf-C3HC4"/>
    <property type="match status" value="1"/>
</dbReference>
<evidence type="ECO:0000259" key="7">
    <source>
        <dbReference type="PROSITE" id="PS50089"/>
    </source>
</evidence>
<name>A0A2H8TQW6_9HEMI</name>
<dbReference type="InterPro" id="IPR011042">
    <property type="entry name" value="6-blade_b-propeller_TolB-like"/>
</dbReference>
<evidence type="ECO:0000259" key="8">
    <source>
        <dbReference type="PROSITE" id="PS50119"/>
    </source>
</evidence>
<dbReference type="InterPro" id="IPR018957">
    <property type="entry name" value="Znf_C3HC4_RING-type"/>
</dbReference>
<keyword evidence="2" id="KW-0677">Repeat</keyword>
<dbReference type="SUPFAM" id="SSF101898">
    <property type="entry name" value="NHL repeat"/>
    <property type="match status" value="1"/>
</dbReference>
<dbReference type="SUPFAM" id="SSF57850">
    <property type="entry name" value="RING/U-box"/>
    <property type="match status" value="1"/>
</dbReference>
<dbReference type="InterPro" id="IPR047153">
    <property type="entry name" value="TRIM45/56/19-like"/>
</dbReference>
<dbReference type="Gene3D" id="3.30.40.10">
    <property type="entry name" value="Zinc/RING finger domain, C3HC4 (zinc finger)"/>
    <property type="match status" value="1"/>
</dbReference>
<sequence>MDTSSLDSSNDFLIEDETNLEVNTCNICKNEYMCPRVLNCLHVFCEKCILQLVNVNSMFSVLNIICPTCSQPTTTQLNRGTLTLPQDYVTRDILEVEMLKNHRLVCKSCRDNKEATHKCITCCNFLCSSCESMHKMLVTPGQYHYMVSIEEMIQSSQDKTALHKMVLCEKHNNEQMVYYCNTCNELACTKCLNIPSPRTCQHSYDSLSNAYKKYGTELEYLIRESKNVMKNVSTLPATLEKALDNLQTSHDHVKSNVEETFHSFKAILETCKNEVLVQLKSSQKQQELKIMDKFEEVKKITDNIGGVQQFATRLLENGSESEIMALKKLIFTQMLQLFGQIPDVDVNAKFMYSPDVSGFENHCRKYFGQIETEQGMNVAVAPISPPTPRTNFLTDRVFPSPMMSPMVDSQIFDLNLARLCSLNVDDNPILSTMSSPDSLGDLLNAPTSLDGSFALNNLQALAKLDNLNTNNNNNNMLQSLMSPLVLNQSGLDPFSVGSVSSMSSPTTTLSPDIYGVATNSSWYSKERRAPPTRPKRHSSRPTMDIVAKFGQMGSGLGQFHSPHGFCLSPTEDIVVADTHNHRVQVFEKDGTYKTEFGREGKEDGYLFYPRKVVFLNHNQIVVCDRGSDRSRVQIFEYPTGKFIKKIQVQFIEIVAGVAVTANGHLALVDSVHPTVFVLNVNEDNGIMKWFDCASYMEEPSDIIVRDDDYYVCDFKGHSIVVFNDEGVCLRRIGGEYITSFPNGIDISENGEILVGDSHGNRFHVAVFSHDGTHLTDLECPYIKVSRCCGLKITSGGHIVTLAKNNHHVLVLNATM</sequence>
<evidence type="ECO:0000256" key="3">
    <source>
        <dbReference type="ARBA" id="ARBA00022771"/>
    </source>
</evidence>
<keyword evidence="3 5" id="KW-0863">Zinc-finger</keyword>
<reference evidence="9" key="1">
    <citation type="submission" date="2017-10" db="EMBL/GenBank/DDBJ databases">
        <title>Transcriptome Assembly of Sugarcane Aphid Adults.</title>
        <authorList>
            <person name="Scully E.D."/>
            <person name="Palmer N.A."/>
            <person name="Geib S.M."/>
            <person name="Sarath G."/>
            <person name="Sattler S.E."/>
        </authorList>
    </citation>
    <scope>NUCLEOTIDE SEQUENCE</scope>
    <source>
        <tissue evidence="9">Whole body</tissue>
    </source>
</reference>
<feature type="repeat" description="NHL" evidence="6">
    <location>
        <begin position="546"/>
        <end position="589"/>
    </location>
</feature>
<dbReference type="GO" id="GO:0061630">
    <property type="term" value="F:ubiquitin protein ligase activity"/>
    <property type="evidence" value="ECO:0007669"/>
    <property type="project" value="TreeGrafter"/>
</dbReference>
<accession>A0A2H8TQW6</accession>
<evidence type="ECO:0000256" key="6">
    <source>
        <dbReference type="PROSITE-ProRule" id="PRU00504"/>
    </source>
</evidence>
<dbReference type="GO" id="GO:0005654">
    <property type="term" value="C:nucleoplasm"/>
    <property type="evidence" value="ECO:0007669"/>
    <property type="project" value="TreeGrafter"/>
</dbReference>
<evidence type="ECO:0000256" key="5">
    <source>
        <dbReference type="PROSITE-ProRule" id="PRU00024"/>
    </source>
</evidence>
<dbReference type="Pfam" id="PF01436">
    <property type="entry name" value="NHL"/>
    <property type="match status" value="1"/>
</dbReference>
<dbReference type="CDD" id="cd14959">
    <property type="entry name" value="NHL_brat_like"/>
    <property type="match status" value="1"/>
</dbReference>
<dbReference type="PROSITE" id="PS50119">
    <property type="entry name" value="ZF_BBOX"/>
    <property type="match status" value="2"/>
</dbReference>
<dbReference type="CDD" id="cd16449">
    <property type="entry name" value="RING-HC"/>
    <property type="match status" value="1"/>
</dbReference>
<organism evidence="9">
    <name type="scientific">Melanaphis sacchari</name>
    <dbReference type="NCBI Taxonomy" id="742174"/>
    <lineage>
        <taxon>Eukaryota</taxon>
        <taxon>Metazoa</taxon>
        <taxon>Ecdysozoa</taxon>
        <taxon>Arthropoda</taxon>
        <taxon>Hexapoda</taxon>
        <taxon>Insecta</taxon>
        <taxon>Pterygota</taxon>
        <taxon>Neoptera</taxon>
        <taxon>Paraneoptera</taxon>
        <taxon>Hemiptera</taxon>
        <taxon>Sternorrhyncha</taxon>
        <taxon>Aphidomorpha</taxon>
        <taxon>Aphidoidea</taxon>
        <taxon>Aphididae</taxon>
        <taxon>Aphidini</taxon>
        <taxon>Melanaphis</taxon>
    </lineage>
</organism>
<evidence type="ECO:0000313" key="9">
    <source>
        <dbReference type="EMBL" id="MBW16535.1"/>
    </source>
</evidence>
<dbReference type="SMART" id="SM00184">
    <property type="entry name" value="RING"/>
    <property type="match status" value="1"/>
</dbReference>
<proteinExistence type="predicted"/>
<dbReference type="InterPro" id="IPR001258">
    <property type="entry name" value="NHL_repeat"/>
</dbReference>
<feature type="domain" description="B box-type" evidence="8">
    <location>
        <begin position="163"/>
        <end position="191"/>
    </location>
</feature>
<evidence type="ECO:0000256" key="4">
    <source>
        <dbReference type="ARBA" id="ARBA00022833"/>
    </source>
</evidence>
<dbReference type="EMBL" id="GFXV01004730">
    <property type="protein sequence ID" value="MBW16535.1"/>
    <property type="molecule type" value="Transcribed_RNA"/>
</dbReference>
<dbReference type="AlphaFoldDB" id="A0A2H8TQW6"/>
<dbReference type="InterPro" id="IPR000315">
    <property type="entry name" value="Znf_B-box"/>
</dbReference>
<gene>
    <name evidence="9" type="primary">ncl-1_0</name>
</gene>
<dbReference type="PROSITE" id="PS50089">
    <property type="entry name" value="ZF_RING_2"/>
    <property type="match status" value="1"/>
</dbReference>
<dbReference type="OrthoDB" id="342730at2759"/>
<evidence type="ECO:0000256" key="2">
    <source>
        <dbReference type="ARBA" id="ARBA00022737"/>
    </source>
</evidence>
<dbReference type="PROSITE" id="PS00518">
    <property type="entry name" value="ZF_RING_1"/>
    <property type="match status" value="1"/>
</dbReference>
<dbReference type="Gene3D" id="3.30.160.60">
    <property type="entry name" value="Classic Zinc Finger"/>
    <property type="match status" value="1"/>
</dbReference>
<keyword evidence="1" id="KW-0479">Metal-binding</keyword>
<dbReference type="SUPFAM" id="SSF57845">
    <property type="entry name" value="B-box zinc-binding domain"/>
    <property type="match status" value="1"/>
</dbReference>